<proteinExistence type="predicted"/>
<keyword evidence="6" id="KW-0862">Zinc</keyword>
<evidence type="ECO:0000259" key="7">
    <source>
        <dbReference type="Pfam" id="PF04389"/>
    </source>
</evidence>
<dbReference type="Gene3D" id="3.50.30.30">
    <property type="match status" value="1"/>
</dbReference>
<keyword evidence="3" id="KW-0479">Metal-binding</keyword>
<sequence>MQLFALKNLLLQKRPSITGLFLFIALTAAGQDMTRARATLKTLTSPEFHGRGYVNQGDRIAADFLKSRFSDMGLKPFGNSYFQPFTLDVNTYPGKVSLKINKTDLAPGKDFLVNPISQKGKGSARIMQLPPRLFTDTIVQSAFLKQNLSRKAIVYLSADYGKFTDNPDLLEKLHTAKALIELQKEKLTATVSTAALSHPTFEIVRKDWDTAAQKIKFRVDAKLIKNYQTQNVVGFVEGKAHPEEFVVITAHYDHLGQLGKDVYFPGANDNASGVTLLLELAQYYAKPENQPEYSIAFIAFAAEEAGLLGSKYYTDHPLFPLNQIHFLINLDLMGAGDEGIMMVNGLRLEQEFGLFNKINEEKHYFTKLQKRDNAPNSDHFFFARKGVKACFFYTLGNPKFYHDIYDRAETLPLAKFPETFGLLTDFIKQYP</sequence>
<dbReference type="Proteomes" id="UP001232063">
    <property type="component" value="Unassembled WGS sequence"/>
</dbReference>
<keyword evidence="4" id="KW-0732">Signal</keyword>
<reference evidence="8" key="1">
    <citation type="submission" date="2023-05" db="EMBL/GenBank/DDBJ databases">
        <authorList>
            <person name="Zhang X."/>
        </authorList>
    </citation>
    <scope>NUCLEOTIDE SEQUENCE</scope>
    <source>
        <strain evidence="8">BD1B2-1</strain>
    </source>
</reference>
<dbReference type="GO" id="GO:0004177">
    <property type="term" value="F:aminopeptidase activity"/>
    <property type="evidence" value="ECO:0007669"/>
    <property type="project" value="UniProtKB-KW"/>
</dbReference>
<keyword evidence="5" id="KW-0378">Hydrolase</keyword>
<dbReference type="GO" id="GO:0008235">
    <property type="term" value="F:metalloexopeptidase activity"/>
    <property type="evidence" value="ECO:0007669"/>
    <property type="project" value="InterPro"/>
</dbReference>
<dbReference type="PANTHER" id="PTHR12147:SF56">
    <property type="entry name" value="AMINOPEPTIDASE YDR415C-RELATED"/>
    <property type="match status" value="1"/>
</dbReference>
<evidence type="ECO:0000313" key="8">
    <source>
        <dbReference type="EMBL" id="MDJ1501037.1"/>
    </source>
</evidence>
<evidence type="ECO:0000256" key="1">
    <source>
        <dbReference type="ARBA" id="ARBA00022438"/>
    </source>
</evidence>
<dbReference type="PANTHER" id="PTHR12147">
    <property type="entry name" value="METALLOPEPTIDASE M28 FAMILY MEMBER"/>
    <property type="match status" value="1"/>
</dbReference>
<dbReference type="GO" id="GO:0046872">
    <property type="term" value="F:metal ion binding"/>
    <property type="evidence" value="ECO:0007669"/>
    <property type="project" value="UniProtKB-KW"/>
</dbReference>
<feature type="domain" description="Peptidase M28" evidence="7">
    <location>
        <begin position="231"/>
        <end position="414"/>
    </location>
</feature>
<evidence type="ECO:0000256" key="5">
    <source>
        <dbReference type="ARBA" id="ARBA00022801"/>
    </source>
</evidence>
<accession>A0AAE3R5F7</accession>
<organism evidence="8 9">
    <name type="scientific">Xanthocytophaga agilis</name>
    <dbReference type="NCBI Taxonomy" id="3048010"/>
    <lineage>
        <taxon>Bacteria</taxon>
        <taxon>Pseudomonadati</taxon>
        <taxon>Bacteroidota</taxon>
        <taxon>Cytophagia</taxon>
        <taxon>Cytophagales</taxon>
        <taxon>Rhodocytophagaceae</taxon>
        <taxon>Xanthocytophaga</taxon>
    </lineage>
</organism>
<protein>
    <submittedName>
        <fullName evidence="8">M28 family peptidase</fullName>
    </submittedName>
</protein>
<evidence type="ECO:0000256" key="2">
    <source>
        <dbReference type="ARBA" id="ARBA00022670"/>
    </source>
</evidence>
<evidence type="ECO:0000256" key="6">
    <source>
        <dbReference type="ARBA" id="ARBA00022833"/>
    </source>
</evidence>
<dbReference type="InterPro" id="IPR045175">
    <property type="entry name" value="M28_fam"/>
</dbReference>
<dbReference type="SUPFAM" id="SSF53187">
    <property type="entry name" value="Zn-dependent exopeptidases"/>
    <property type="match status" value="1"/>
</dbReference>
<dbReference type="InterPro" id="IPR007484">
    <property type="entry name" value="Peptidase_M28"/>
</dbReference>
<keyword evidence="9" id="KW-1185">Reference proteome</keyword>
<dbReference type="EMBL" id="JASJOU010000002">
    <property type="protein sequence ID" value="MDJ1501037.1"/>
    <property type="molecule type" value="Genomic_DNA"/>
</dbReference>
<keyword evidence="1" id="KW-0031">Aminopeptidase</keyword>
<evidence type="ECO:0000313" key="9">
    <source>
        <dbReference type="Proteomes" id="UP001232063"/>
    </source>
</evidence>
<dbReference type="GO" id="GO:0006508">
    <property type="term" value="P:proteolysis"/>
    <property type="evidence" value="ECO:0007669"/>
    <property type="project" value="UniProtKB-KW"/>
</dbReference>
<gene>
    <name evidence="8" type="ORF">QNI22_10275</name>
</gene>
<keyword evidence="2" id="KW-0645">Protease</keyword>
<evidence type="ECO:0000256" key="4">
    <source>
        <dbReference type="ARBA" id="ARBA00022729"/>
    </source>
</evidence>
<dbReference type="AlphaFoldDB" id="A0AAE3R5F7"/>
<comment type="caution">
    <text evidence="8">The sequence shown here is derived from an EMBL/GenBank/DDBJ whole genome shotgun (WGS) entry which is preliminary data.</text>
</comment>
<dbReference type="Gene3D" id="3.40.630.10">
    <property type="entry name" value="Zn peptidases"/>
    <property type="match status" value="1"/>
</dbReference>
<dbReference type="Pfam" id="PF04389">
    <property type="entry name" value="Peptidase_M28"/>
    <property type="match status" value="1"/>
</dbReference>
<evidence type="ECO:0000256" key="3">
    <source>
        <dbReference type="ARBA" id="ARBA00022723"/>
    </source>
</evidence>
<dbReference type="RefSeq" id="WP_314510533.1">
    <property type="nucleotide sequence ID" value="NZ_JASJOU010000002.1"/>
</dbReference>
<name>A0AAE3R5F7_9BACT</name>